<evidence type="ECO:0000313" key="1">
    <source>
        <dbReference type="EMBL" id="OGG93046.1"/>
    </source>
</evidence>
<dbReference type="SFLD" id="SFLDG01140">
    <property type="entry name" value="C2.B:_Phosphomannomutase_and_P"/>
    <property type="match status" value="1"/>
</dbReference>
<dbReference type="InterPro" id="IPR036412">
    <property type="entry name" value="HAD-like_sf"/>
</dbReference>
<dbReference type="InterPro" id="IPR000150">
    <property type="entry name" value="Cof"/>
</dbReference>
<dbReference type="SUPFAM" id="SSF56784">
    <property type="entry name" value="HAD-like"/>
    <property type="match status" value="1"/>
</dbReference>
<dbReference type="EMBL" id="MFNE01000053">
    <property type="protein sequence ID" value="OGG93046.1"/>
    <property type="molecule type" value="Genomic_DNA"/>
</dbReference>
<dbReference type="GO" id="GO:0005829">
    <property type="term" value="C:cytosol"/>
    <property type="evidence" value="ECO:0007669"/>
    <property type="project" value="TreeGrafter"/>
</dbReference>
<dbReference type="PANTHER" id="PTHR10000:SF8">
    <property type="entry name" value="HAD SUPERFAMILY HYDROLASE-LIKE, TYPE 3"/>
    <property type="match status" value="1"/>
</dbReference>
<sequence>MNYKLIVFDLDGTLLSADFILSEQTLAAIEELRALGLRVSVATGRSYKSAKPFLDRMGIVEPMVFSNGCVFDNPETGERELIAGVPLESALIALMLKDEYGLSIKCHMADGRILKSDDRPWKDEGVHFEVGEIRPNLKAELDEDPIKMVFVGDAQRLKDFKARMEEIMGTRAQARIFQSHASYLEMANYKVSKGDALLMLVEKLGILAKEVITVGDQENDYEMLKYFGWGVMAGPGHERLKEVAQDWIQSPEEGGIVELVDLVKKRLSPTT</sequence>
<dbReference type="Proteomes" id="UP000178449">
    <property type="component" value="Unassembled WGS sequence"/>
</dbReference>
<dbReference type="Gene3D" id="3.30.1240.10">
    <property type="match status" value="1"/>
</dbReference>
<dbReference type="AlphaFoldDB" id="A0A1F6G4K8"/>
<name>A0A1F6G4K8_9PROT</name>
<dbReference type="NCBIfam" id="TIGR00099">
    <property type="entry name" value="Cof-subfamily"/>
    <property type="match status" value="1"/>
</dbReference>
<dbReference type="PANTHER" id="PTHR10000">
    <property type="entry name" value="PHOSPHOSERINE PHOSPHATASE"/>
    <property type="match status" value="1"/>
</dbReference>
<organism evidence="1 2">
    <name type="scientific">Candidatus Lambdaproteobacteria bacterium RIFOXYD2_FULL_50_16</name>
    <dbReference type="NCBI Taxonomy" id="1817772"/>
    <lineage>
        <taxon>Bacteria</taxon>
        <taxon>Pseudomonadati</taxon>
        <taxon>Pseudomonadota</taxon>
        <taxon>Candidatus Lambdaproteobacteria</taxon>
    </lineage>
</organism>
<dbReference type="SFLD" id="SFLDS00003">
    <property type="entry name" value="Haloacid_Dehalogenase"/>
    <property type="match status" value="1"/>
</dbReference>
<dbReference type="PROSITE" id="PS01228">
    <property type="entry name" value="COF_1"/>
    <property type="match status" value="1"/>
</dbReference>
<gene>
    <name evidence="1" type="ORF">A2527_14005</name>
</gene>
<evidence type="ECO:0008006" key="3">
    <source>
        <dbReference type="Google" id="ProtNLM"/>
    </source>
</evidence>
<dbReference type="NCBIfam" id="TIGR01484">
    <property type="entry name" value="HAD-SF-IIB"/>
    <property type="match status" value="1"/>
</dbReference>
<dbReference type="Gene3D" id="3.40.50.1000">
    <property type="entry name" value="HAD superfamily/HAD-like"/>
    <property type="match status" value="1"/>
</dbReference>
<dbReference type="GO" id="GO:0016791">
    <property type="term" value="F:phosphatase activity"/>
    <property type="evidence" value="ECO:0007669"/>
    <property type="project" value="TreeGrafter"/>
</dbReference>
<dbReference type="InterPro" id="IPR006379">
    <property type="entry name" value="HAD-SF_hydro_IIB"/>
</dbReference>
<dbReference type="Pfam" id="PF08282">
    <property type="entry name" value="Hydrolase_3"/>
    <property type="match status" value="1"/>
</dbReference>
<proteinExistence type="predicted"/>
<dbReference type="STRING" id="1817772.A2527_14005"/>
<accession>A0A1F6G4K8</accession>
<dbReference type="GO" id="GO:0000287">
    <property type="term" value="F:magnesium ion binding"/>
    <property type="evidence" value="ECO:0007669"/>
    <property type="project" value="TreeGrafter"/>
</dbReference>
<dbReference type="InterPro" id="IPR023214">
    <property type="entry name" value="HAD_sf"/>
</dbReference>
<protein>
    <recommendedName>
        <fullName evidence="3">Haloacid dehalogenase</fullName>
    </recommendedName>
</protein>
<comment type="caution">
    <text evidence="1">The sequence shown here is derived from an EMBL/GenBank/DDBJ whole genome shotgun (WGS) entry which is preliminary data.</text>
</comment>
<evidence type="ECO:0000313" key="2">
    <source>
        <dbReference type="Proteomes" id="UP000178449"/>
    </source>
</evidence>
<reference evidence="1 2" key="1">
    <citation type="journal article" date="2016" name="Nat. Commun.">
        <title>Thousands of microbial genomes shed light on interconnected biogeochemical processes in an aquifer system.</title>
        <authorList>
            <person name="Anantharaman K."/>
            <person name="Brown C.T."/>
            <person name="Hug L.A."/>
            <person name="Sharon I."/>
            <person name="Castelle C.J."/>
            <person name="Probst A.J."/>
            <person name="Thomas B.C."/>
            <person name="Singh A."/>
            <person name="Wilkins M.J."/>
            <person name="Karaoz U."/>
            <person name="Brodie E.L."/>
            <person name="Williams K.H."/>
            <person name="Hubbard S.S."/>
            <person name="Banfield J.F."/>
        </authorList>
    </citation>
    <scope>NUCLEOTIDE SEQUENCE [LARGE SCALE GENOMIC DNA]</scope>
</reference>